<evidence type="ECO:0000313" key="1">
    <source>
        <dbReference type="EMBL" id="KAI2392898.1"/>
    </source>
</evidence>
<accession>A0ACB8V4Q6</accession>
<protein>
    <submittedName>
        <fullName evidence="1">Uncharacterized protein</fullName>
    </submittedName>
</protein>
<organism evidence="1">
    <name type="scientific">Ophidiomyces ophidiicola</name>
    <dbReference type="NCBI Taxonomy" id="1387563"/>
    <lineage>
        <taxon>Eukaryota</taxon>
        <taxon>Fungi</taxon>
        <taxon>Dikarya</taxon>
        <taxon>Ascomycota</taxon>
        <taxon>Pezizomycotina</taxon>
        <taxon>Eurotiomycetes</taxon>
        <taxon>Eurotiomycetidae</taxon>
        <taxon>Onygenales</taxon>
        <taxon>Onygenaceae</taxon>
        <taxon>Ophidiomyces</taxon>
    </lineage>
</organism>
<proteinExistence type="predicted"/>
<reference evidence="1" key="1">
    <citation type="journal article" date="2022" name="bioRxiv">
        <title>Population genetic analysis of Ophidiomyces ophidiicola, the causative agent of snake fungal disease, indicates recent introductions to the USA.</title>
        <authorList>
            <person name="Ladner J.T."/>
            <person name="Palmer J.M."/>
            <person name="Ettinger C.L."/>
            <person name="Stajich J.E."/>
            <person name="Farrell T.M."/>
            <person name="Glorioso B.M."/>
            <person name="Lawson B."/>
            <person name="Price S.J."/>
            <person name="Stengle A.G."/>
            <person name="Grear D.A."/>
            <person name="Lorch J.M."/>
        </authorList>
    </citation>
    <scope>NUCLEOTIDE SEQUENCE</scope>
    <source>
        <strain evidence="1">NWHC 24266-5</strain>
    </source>
</reference>
<sequence length="268" mass="29136">MTLCLAQGLIDSKGIFVPQAAIRNYIKWWENGYLSATGYCFDIGNATATALKIWKRYFEQQRSIRKDDPRGHEGALSEINKALNHEKCCGNGSLMRVSPVGLVYSHDIPLAISIAAQSSAVTHPYPACTECCMLYTKLIACAMNGGTKSDIANVVSRTTYVDEKVKGIFDKYAGVDDWVTTEENSINSSGYVITTLEAALWSFFSTNSFQDGAFKVVNLGDDADTVGAVYGGLAGAFYGFDSIPVEWIDGLQRKDIVAEIAMGLISLS</sequence>
<dbReference type="EMBL" id="JALBCA010000004">
    <property type="protein sequence ID" value="KAI2392898.1"/>
    <property type="molecule type" value="Genomic_DNA"/>
</dbReference>
<gene>
    <name evidence="1" type="ORF">LOY88_000363</name>
</gene>
<name>A0ACB8V4Q6_9EURO</name>
<comment type="caution">
    <text evidence="1">The sequence shown here is derived from an EMBL/GenBank/DDBJ whole genome shotgun (WGS) entry which is preliminary data.</text>
</comment>